<feature type="transmembrane region" description="Helical" evidence="1">
    <location>
        <begin position="209"/>
        <end position="232"/>
    </location>
</feature>
<keyword evidence="1" id="KW-0472">Membrane</keyword>
<keyword evidence="1" id="KW-1133">Transmembrane helix</keyword>
<evidence type="ECO:0000313" key="2">
    <source>
        <dbReference type="EMBL" id="KAK7284536.1"/>
    </source>
</evidence>
<keyword evidence="1" id="KW-0812">Transmembrane</keyword>
<sequence length="290" mass="33870">MESWYDVACFAIVGMNFVGAFWVLGMNEHASQRDFDTAYATLLLSEPDREVIVNVLPRGHVSTSHLWTTCWRGLHPLCLLLTRFFSLLILLLFLAWDFLLYNAAIFFYYTEWTFILAAIYFTLGTIVSAYGCWQFLNKTPVYQERETNSSSKLESRYVDEDFQQRAGFWGYFMQATYQLMGCLHVLNAVFLLLDTALNNLPFPWFRISYFILWSCGYVIVLWLIHAFGLKWWPYPFLDLNTKLAPIWKFLTVYTSLATKARRSLFLLLLRVSEEEEMFGEAVASGCVYDL</sequence>
<accession>A0AAN9IR18</accession>
<reference evidence="2 3" key="1">
    <citation type="submission" date="2024-01" db="EMBL/GenBank/DDBJ databases">
        <title>The genomes of 5 underutilized Papilionoideae crops provide insights into root nodulation and disease resistance.</title>
        <authorList>
            <person name="Yuan L."/>
        </authorList>
    </citation>
    <scope>NUCLEOTIDE SEQUENCE [LARGE SCALE GENOMIC DNA]</scope>
    <source>
        <strain evidence="2">LY-2023</strain>
        <tissue evidence="2">Leaf</tissue>
    </source>
</reference>
<organism evidence="2 3">
    <name type="scientific">Clitoria ternatea</name>
    <name type="common">Butterfly pea</name>
    <dbReference type="NCBI Taxonomy" id="43366"/>
    <lineage>
        <taxon>Eukaryota</taxon>
        <taxon>Viridiplantae</taxon>
        <taxon>Streptophyta</taxon>
        <taxon>Embryophyta</taxon>
        <taxon>Tracheophyta</taxon>
        <taxon>Spermatophyta</taxon>
        <taxon>Magnoliopsida</taxon>
        <taxon>eudicotyledons</taxon>
        <taxon>Gunneridae</taxon>
        <taxon>Pentapetalae</taxon>
        <taxon>rosids</taxon>
        <taxon>fabids</taxon>
        <taxon>Fabales</taxon>
        <taxon>Fabaceae</taxon>
        <taxon>Papilionoideae</taxon>
        <taxon>50 kb inversion clade</taxon>
        <taxon>NPAAA clade</taxon>
        <taxon>indigoferoid/millettioid clade</taxon>
        <taxon>Phaseoleae</taxon>
        <taxon>Clitoria</taxon>
    </lineage>
</organism>
<dbReference type="GO" id="GO:0016020">
    <property type="term" value="C:membrane"/>
    <property type="evidence" value="ECO:0007669"/>
    <property type="project" value="TreeGrafter"/>
</dbReference>
<evidence type="ECO:0000313" key="3">
    <source>
        <dbReference type="Proteomes" id="UP001359559"/>
    </source>
</evidence>
<gene>
    <name evidence="2" type="ORF">RJT34_19283</name>
</gene>
<feature type="transmembrane region" description="Helical" evidence="1">
    <location>
        <begin position="114"/>
        <end position="136"/>
    </location>
</feature>
<dbReference type="PANTHER" id="PTHR12242">
    <property type="entry name" value="OS02G0130600 PROTEIN-RELATED"/>
    <property type="match status" value="1"/>
</dbReference>
<dbReference type="EMBL" id="JAYKXN010000005">
    <property type="protein sequence ID" value="KAK7284536.1"/>
    <property type="molecule type" value="Genomic_DNA"/>
</dbReference>
<keyword evidence="3" id="KW-1185">Reference proteome</keyword>
<comment type="caution">
    <text evidence="2">The sequence shown here is derived from an EMBL/GenBank/DDBJ whole genome shotgun (WGS) entry which is preliminary data.</text>
</comment>
<feature type="transmembrane region" description="Helical" evidence="1">
    <location>
        <begin position="7"/>
        <end position="25"/>
    </location>
</feature>
<dbReference type="Proteomes" id="UP001359559">
    <property type="component" value="Unassembled WGS sequence"/>
</dbReference>
<protein>
    <submittedName>
        <fullName evidence="2">Uncharacterized protein</fullName>
    </submittedName>
</protein>
<feature type="transmembrane region" description="Helical" evidence="1">
    <location>
        <begin position="84"/>
        <end position="107"/>
    </location>
</feature>
<proteinExistence type="predicted"/>
<dbReference type="AlphaFoldDB" id="A0AAN9IR18"/>
<feature type="transmembrane region" description="Helical" evidence="1">
    <location>
        <begin position="177"/>
        <end position="197"/>
    </location>
</feature>
<evidence type="ECO:0000256" key="1">
    <source>
        <dbReference type="SAM" id="Phobius"/>
    </source>
</evidence>
<dbReference type="PANTHER" id="PTHR12242:SF6">
    <property type="entry name" value="PROTEIN ROLLING PROTEIN"/>
    <property type="match status" value="1"/>
</dbReference>
<name>A0AAN9IR18_CLITE</name>